<evidence type="ECO:0000313" key="2">
    <source>
        <dbReference type="Proteomes" id="UP000003835"/>
    </source>
</evidence>
<dbReference type="STRING" id="118168.MC7420_933"/>
<keyword evidence="2" id="KW-1185">Reference proteome</keyword>
<reference evidence="1 2" key="1">
    <citation type="submission" date="2008-07" db="EMBL/GenBank/DDBJ databases">
        <authorList>
            <person name="Tandeau de Marsac N."/>
            <person name="Ferriera S."/>
            <person name="Johnson J."/>
            <person name="Kravitz S."/>
            <person name="Beeson K."/>
            <person name="Sutton G."/>
            <person name="Rogers Y.-H."/>
            <person name="Friedman R."/>
            <person name="Frazier M."/>
            <person name="Venter J.C."/>
        </authorList>
    </citation>
    <scope>NUCLEOTIDE SEQUENCE [LARGE SCALE GENOMIC DNA]</scope>
    <source>
        <strain evidence="1 2">PCC 7420</strain>
    </source>
</reference>
<proteinExistence type="predicted"/>
<dbReference type="Proteomes" id="UP000003835">
    <property type="component" value="Unassembled WGS sequence"/>
</dbReference>
<evidence type="ECO:0000313" key="1">
    <source>
        <dbReference type="EMBL" id="EDX72264.1"/>
    </source>
</evidence>
<accession>B4W0H3</accession>
<dbReference type="EMBL" id="DS989865">
    <property type="protein sequence ID" value="EDX72264.1"/>
    <property type="molecule type" value="Genomic_DNA"/>
</dbReference>
<dbReference type="RefSeq" id="WP_006104541.1">
    <property type="nucleotide sequence ID" value="NZ_DS989865.1"/>
</dbReference>
<dbReference type="AlphaFoldDB" id="B4W0H3"/>
<dbReference type="eggNOG" id="COG3170">
    <property type="taxonomic scope" value="Bacteria"/>
</dbReference>
<protein>
    <submittedName>
        <fullName evidence="1">Uncharacterized protein</fullName>
    </submittedName>
</protein>
<dbReference type="OrthoDB" id="422458at2"/>
<name>B4W0H3_9CYAN</name>
<organism evidence="1 2">
    <name type="scientific">Coleofasciculus chthonoplastes PCC 7420</name>
    <dbReference type="NCBI Taxonomy" id="118168"/>
    <lineage>
        <taxon>Bacteria</taxon>
        <taxon>Bacillati</taxon>
        <taxon>Cyanobacteriota</taxon>
        <taxon>Cyanophyceae</taxon>
        <taxon>Coleofasciculales</taxon>
        <taxon>Coleofasciculaceae</taxon>
        <taxon>Coleofasciculus</taxon>
    </lineage>
</organism>
<sequence length="197" mass="22015">MISRFIEFFQSQRQPSFPWRLPLTGLLLTVGLTMNVSSRPIAVAQQLKQVVDSSTGETNPSTVSASATSIPDGTYLYGQSSQPNQIGQEYIVFQANEGQLVGALYLPQSEFSCFHGTLESKQMNLRVVNPYDQTALAHTIENQQQTSVAAAGRQLNLDRTYESLTYPYTVKLDQYQPVGQLSENDQRMLNICRENLL</sequence>
<gene>
    <name evidence="1" type="ORF">MC7420_933</name>
</gene>
<dbReference type="HOGENOM" id="CLU_114518_0_0_3"/>